<dbReference type="AlphaFoldDB" id="A0A2T2NGS6"/>
<evidence type="ECO:0000313" key="1">
    <source>
        <dbReference type="EMBL" id="PSN64643.1"/>
    </source>
</evidence>
<dbReference type="Proteomes" id="UP000240883">
    <property type="component" value="Unassembled WGS sequence"/>
</dbReference>
<gene>
    <name evidence="1" type="ORF">BS50DRAFT_590424</name>
</gene>
<keyword evidence="2" id="KW-1185">Reference proteome</keyword>
<dbReference type="EMBL" id="KZ678138">
    <property type="protein sequence ID" value="PSN64643.1"/>
    <property type="molecule type" value="Genomic_DNA"/>
</dbReference>
<accession>A0A2T2NGS6</accession>
<evidence type="ECO:0000313" key="2">
    <source>
        <dbReference type="Proteomes" id="UP000240883"/>
    </source>
</evidence>
<proteinExistence type="predicted"/>
<organism evidence="1 2">
    <name type="scientific">Corynespora cassiicola Philippines</name>
    <dbReference type="NCBI Taxonomy" id="1448308"/>
    <lineage>
        <taxon>Eukaryota</taxon>
        <taxon>Fungi</taxon>
        <taxon>Dikarya</taxon>
        <taxon>Ascomycota</taxon>
        <taxon>Pezizomycotina</taxon>
        <taxon>Dothideomycetes</taxon>
        <taxon>Pleosporomycetidae</taxon>
        <taxon>Pleosporales</taxon>
        <taxon>Corynesporascaceae</taxon>
        <taxon>Corynespora</taxon>
    </lineage>
</organism>
<reference evidence="1 2" key="1">
    <citation type="journal article" date="2018" name="Front. Microbiol.">
        <title>Genome-Wide Analysis of Corynespora cassiicola Leaf Fall Disease Putative Effectors.</title>
        <authorList>
            <person name="Lopez D."/>
            <person name="Ribeiro S."/>
            <person name="Label P."/>
            <person name="Fumanal B."/>
            <person name="Venisse J.S."/>
            <person name="Kohler A."/>
            <person name="de Oliveira R.R."/>
            <person name="Labutti K."/>
            <person name="Lipzen A."/>
            <person name="Lail K."/>
            <person name="Bauer D."/>
            <person name="Ohm R.A."/>
            <person name="Barry K.W."/>
            <person name="Spatafora J."/>
            <person name="Grigoriev I.V."/>
            <person name="Martin F.M."/>
            <person name="Pujade-Renaud V."/>
        </authorList>
    </citation>
    <scope>NUCLEOTIDE SEQUENCE [LARGE SCALE GENOMIC DNA]</scope>
    <source>
        <strain evidence="1 2">Philippines</strain>
    </source>
</reference>
<protein>
    <submittedName>
        <fullName evidence="1">Uncharacterized protein</fullName>
    </submittedName>
</protein>
<name>A0A2T2NGS6_CORCC</name>
<sequence>MENSDHSISLLDPEGQTKILRVIEENPGAFPQYDFKSIYSKPRVLEMAEVLMFTILAGGNSCPDDTMEFLTSPLKDDNMKISFVENIIRHLFWRVENFDLCNPNSTSSDQSDNPFLTKWDKPVTYRVTDFENWWKDGEDVPSVSREELAEWLIKNMEMEENRDKPEMLQWKGMAMAKTYAGLPKIHKTE</sequence>